<dbReference type="PANTHER" id="PTHR35307">
    <property type="entry name" value="PROTEIN, PUTATIVE-RELATED"/>
    <property type="match status" value="1"/>
</dbReference>
<dbReference type="Proteomes" id="UP001293254">
    <property type="component" value="Unassembled WGS sequence"/>
</dbReference>
<dbReference type="PANTHER" id="PTHR35307:SF3">
    <property type="entry name" value="DUF4220 DOMAIN-CONTAINING PROTEIN"/>
    <property type="match status" value="1"/>
</dbReference>
<feature type="transmembrane region" description="Helical" evidence="1">
    <location>
        <begin position="53"/>
        <end position="71"/>
    </location>
</feature>
<evidence type="ECO:0000313" key="2">
    <source>
        <dbReference type="EMBL" id="KAK4437254.1"/>
    </source>
</evidence>
<name>A0AAE2CX20_9LAMI</name>
<keyword evidence="1" id="KW-1133">Transmembrane helix</keyword>
<feature type="transmembrane region" description="Helical" evidence="1">
    <location>
        <begin position="112"/>
        <end position="128"/>
    </location>
</feature>
<dbReference type="EMBL" id="JACGWO010000001">
    <property type="protein sequence ID" value="KAK4437254.1"/>
    <property type="molecule type" value="Genomic_DNA"/>
</dbReference>
<evidence type="ECO:0000313" key="3">
    <source>
        <dbReference type="Proteomes" id="UP001293254"/>
    </source>
</evidence>
<feature type="transmembrane region" description="Helical" evidence="1">
    <location>
        <begin position="350"/>
        <end position="383"/>
    </location>
</feature>
<feature type="transmembrane region" description="Helical" evidence="1">
    <location>
        <begin position="148"/>
        <end position="168"/>
    </location>
</feature>
<gene>
    <name evidence="2" type="ORF">Salat_0059300</name>
</gene>
<keyword evidence="1" id="KW-0812">Transmembrane</keyword>
<sequence>MDNLDGLQTKLDEVMPWIGLYIAVASAVCTLAIAADLFNGLRFKKLWFPCKYFSLNATSLTILGVAMKLPMDLNTLFVYESDGLARFSSLVFMSTAMANFMLSLGSMKDKEILVNVAALGILVITISVNDWIQVFQLRSFFSYSKGNMFSAASMLLLLVTLISSAITLPASKRSLESKYQEMHKLTMREEGMEKIGQGFKIDKWMIDGMKKYWVMAETSNLQFVMARSVFCTTSSVICLIVAIFLVCNYIRWFKLVGLTLGQSHSVYGRYTKWILILQTIGVVVGIIAPLCRWFTAVRFKCLMTCRKISFREELKIEAHWTRTLVYWRDNFSGLQFQDNKCRAYLHDVKWFALTFLIGIQIMMVLISKLLVLIPALLIAPFILCFKKLKTQCLSELTTPDKSMGSKSGGDAELNLSRFVLLLDGEPELPERTLKNICHRADKVIEMGRKQQPKELIRLLEKFSNFSGVREFDNSQVPSLHSQEPPNCWSLPLVTLTSIAISLPNITNNHNATQLMSGMIEGLSLMTLIEKTLDENGELMNIRNAADVAWARVAIYRKCQEIDLRRISMRCKSSKNVLRELSSNAETTVVEFKRKANDFLMENPLNWPPKIIAANSMYRISRTILLLWQEENEQTDDGLFERLSIMIADILAACFTNLPHVIITMCHRNAIEKRGKSVYEAFLLVGKTGQILEFLQRQEWPPLDQDKAAYIEEWRAFFLQDYDNPMTFTSTASDEAAETPVSNGDQITVTVDR</sequence>
<organism evidence="2 3">
    <name type="scientific">Sesamum alatum</name>
    <dbReference type="NCBI Taxonomy" id="300844"/>
    <lineage>
        <taxon>Eukaryota</taxon>
        <taxon>Viridiplantae</taxon>
        <taxon>Streptophyta</taxon>
        <taxon>Embryophyta</taxon>
        <taxon>Tracheophyta</taxon>
        <taxon>Spermatophyta</taxon>
        <taxon>Magnoliopsida</taxon>
        <taxon>eudicotyledons</taxon>
        <taxon>Gunneridae</taxon>
        <taxon>Pentapetalae</taxon>
        <taxon>asterids</taxon>
        <taxon>lamiids</taxon>
        <taxon>Lamiales</taxon>
        <taxon>Pedaliaceae</taxon>
        <taxon>Sesamum</taxon>
    </lineage>
</organism>
<reference evidence="2" key="2">
    <citation type="journal article" date="2024" name="Plant">
        <title>Genomic evolution and insights into agronomic trait innovations of Sesamum species.</title>
        <authorList>
            <person name="Miao H."/>
            <person name="Wang L."/>
            <person name="Qu L."/>
            <person name="Liu H."/>
            <person name="Sun Y."/>
            <person name="Le M."/>
            <person name="Wang Q."/>
            <person name="Wei S."/>
            <person name="Zheng Y."/>
            <person name="Lin W."/>
            <person name="Duan Y."/>
            <person name="Cao H."/>
            <person name="Xiong S."/>
            <person name="Wang X."/>
            <person name="Wei L."/>
            <person name="Li C."/>
            <person name="Ma Q."/>
            <person name="Ju M."/>
            <person name="Zhao R."/>
            <person name="Li G."/>
            <person name="Mu C."/>
            <person name="Tian Q."/>
            <person name="Mei H."/>
            <person name="Zhang T."/>
            <person name="Gao T."/>
            <person name="Zhang H."/>
        </authorList>
    </citation>
    <scope>NUCLEOTIDE SEQUENCE</scope>
    <source>
        <strain evidence="2">3651</strain>
    </source>
</reference>
<feature type="transmembrane region" description="Helical" evidence="1">
    <location>
        <begin position="273"/>
        <end position="294"/>
    </location>
</feature>
<accession>A0AAE2CX20</accession>
<feature type="transmembrane region" description="Helical" evidence="1">
    <location>
        <begin position="83"/>
        <end position="105"/>
    </location>
</feature>
<protein>
    <submittedName>
        <fullName evidence="2">Uncharacterized protein</fullName>
    </submittedName>
</protein>
<reference evidence="2" key="1">
    <citation type="submission" date="2020-06" db="EMBL/GenBank/DDBJ databases">
        <authorList>
            <person name="Li T."/>
            <person name="Hu X."/>
            <person name="Zhang T."/>
            <person name="Song X."/>
            <person name="Zhang H."/>
            <person name="Dai N."/>
            <person name="Sheng W."/>
            <person name="Hou X."/>
            <person name="Wei L."/>
        </authorList>
    </citation>
    <scope>NUCLEOTIDE SEQUENCE</scope>
    <source>
        <strain evidence="2">3651</strain>
        <tissue evidence="2">Leaf</tissue>
    </source>
</reference>
<proteinExistence type="predicted"/>
<comment type="caution">
    <text evidence="2">The sequence shown here is derived from an EMBL/GenBank/DDBJ whole genome shotgun (WGS) entry which is preliminary data.</text>
</comment>
<dbReference type="AlphaFoldDB" id="A0AAE2CX20"/>
<keyword evidence="1" id="KW-0472">Membrane</keyword>
<feature type="transmembrane region" description="Helical" evidence="1">
    <location>
        <begin position="20"/>
        <end position="41"/>
    </location>
</feature>
<keyword evidence="3" id="KW-1185">Reference proteome</keyword>
<evidence type="ECO:0000256" key="1">
    <source>
        <dbReference type="SAM" id="Phobius"/>
    </source>
</evidence>
<feature type="transmembrane region" description="Helical" evidence="1">
    <location>
        <begin position="229"/>
        <end position="253"/>
    </location>
</feature>